<reference evidence="3 4" key="1">
    <citation type="journal article" date="2016" name="Nat. Commun.">
        <title>Thousands of microbial genomes shed light on interconnected biogeochemical processes in an aquifer system.</title>
        <authorList>
            <person name="Anantharaman K."/>
            <person name="Brown C.T."/>
            <person name="Hug L.A."/>
            <person name="Sharon I."/>
            <person name="Castelle C.J."/>
            <person name="Probst A.J."/>
            <person name="Thomas B.C."/>
            <person name="Singh A."/>
            <person name="Wilkins M.J."/>
            <person name="Karaoz U."/>
            <person name="Brodie E.L."/>
            <person name="Williams K.H."/>
            <person name="Hubbard S.S."/>
            <person name="Banfield J.F."/>
        </authorList>
    </citation>
    <scope>NUCLEOTIDE SEQUENCE [LARGE SCALE GENOMIC DNA]</scope>
</reference>
<dbReference type="PANTHER" id="PTHR35901">
    <property type="entry name" value="RIBONUCLEASE VAPC3"/>
    <property type="match status" value="1"/>
</dbReference>
<dbReference type="EMBL" id="MFJE01000022">
    <property type="protein sequence ID" value="OGG14270.1"/>
    <property type="molecule type" value="Genomic_DNA"/>
</dbReference>
<organism evidence="3 4">
    <name type="scientific">Candidatus Gottesmanbacteria bacterium RIFCSPHIGHO2_01_FULL_39_10</name>
    <dbReference type="NCBI Taxonomy" id="1798375"/>
    <lineage>
        <taxon>Bacteria</taxon>
        <taxon>Candidatus Gottesmaniibacteriota</taxon>
    </lineage>
</organism>
<dbReference type="InterPro" id="IPR002716">
    <property type="entry name" value="PIN_dom"/>
</dbReference>
<gene>
    <name evidence="3" type="ORF">A2773_06660</name>
</gene>
<dbReference type="InterPro" id="IPR051619">
    <property type="entry name" value="TypeII_TA_RNase_PINc/VapC"/>
</dbReference>
<sequence length="137" mass="15894">MKIYILDASFIVRTITEKSSKADLFLRSLLTHQKAKEIQLYSIPFVLIETANAFRFTFKDKSITLKSQKICANLPLTYYYPTNTDIERALEWSYQHQTTVYDSLYHVVATILDGTFLTCDEDYYKKAKSEGAIKLLN</sequence>
<evidence type="ECO:0000313" key="4">
    <source>
        <dbReference type="Proteomes" id="UP000177383"/>
    </source>
</evidence>
<dbReference type="AlphaFoldDB" id="A0A1F5ZP44"/>
<evidence type="ECO:0000313" key="3">
    <source>
        <dbReference type="EMBL" id="OGG14270.1"/>
    </source>
</evidence>
<name>A0A1F5ZP44_9BACT</name>
<keyword evidence="1" id="KW-0460">Magnesium</keyword>
<dbReference type="Gene3D" id="3.40.50.1010">
    <property type="entry name" value="5'-nuclease"/>
    <property type="match status" value="1"/>
</dbReference>
<evidence type="ECO:0000259" key="2">
    <source>
        <dbReference type="Pfam" id="PF01850"/>
    </source>
</evidence>
<dbReference type="InterPro" id="IPR029060">
    <property type="entry name" value="PIN-like_dom_sf"/>
</dbReference>
<dbReference type="Proteomes" id="UP000177383">
    <property type="component" value="Unassembled WGS sequence"/>
</dbReference>
<comment type="caution">
    <text evidence="3">The sequence shown here is derived from an EMBL/GenBank/DDBJ whole genome shotgun (WGS) entry which is preliminary data.</text>
</comment>
<accession>A0A1F5ZP44</accession>
<dbReference type="CDD" id="cd09873">
    <property type="entry name" value="PIN_Pae0151-like"/>
    <property type="match status" value="1"/>
</dbReference>
<dbReference type="PANTHER" id="PTHR35901:SF1">
    <property type="entry name" value="EXONUCLEASE VAPC9"/>
    <property type="match status" value="1"/>
</dbReference>
<feature type="domain" description="PIN" evidence="2">
    <location>
        <begin position="4"/>
        <end position="128"/>
    </location>
</feature>
<dbReference type="STRING" id="1798375.A2773_06660"/>
<dbReference type="Pfam" id="PF01850">
    <property type="entry name" value="PIN"/>
    <property type="match status" value="1"/>
</dbReference>
<dbReference type="SUPFAM" id="SSF88723">
    <property type="entry name" value="PIN domain-like"/>
    <property type="match status" value="1"/>
</dbReference>
<protein>
    <recommendedName>
        <fullName evidence="2">PIN domain-containing protein</fullName>
    </recommendedName>
</protein>
<proteinExistence type="predicted"/>
<evidence type="ECO:0000256" key="1">
    <source>
        <dbReference type="ARBA" id="ARBA00022842"/>
    </source>
</evidence>
<dbReference type="InterPro" id="IPR044153">
    <property type="entry name" value="PIN_Pae0151-like"/>
</dbReference>